<dbReference type="InterPro" id="IPR018044">
    <property type="entry name" value="Peptidase_S11"/>
</dbReference>
<comment type="catalytic activity">
    <reaction evidence="12">
        <text>Preferential cleavage: (Ac)2-L-Lys-D-Ala-|-D-Ala. Also transpeptidation of peptidyl-alanyl moieties that are N-acyl substituents of D-alanine.</text>
        <dbReference type="EC" id="3.4.16.4"/>
    </reaction>
</comment>
<dbReference type="KEGG" id="rpod:E0E05_09000"/>
<evidence type="ECO:0000256" key="16">
    <source>
        <dbReference type="SAM" id="SignalP"/>
    </source>
</evidence>
<dbReference type="InterPro" id="IPR012338">
    <property type="entry name" value="Beta-lactam/transpept-like"/>
</dbReference>
<dbReference type="InterPro" id="IPR037167">
    <property type="entry name" value="Peptidase_S11_C_sf"/>
</dbReference>
<dbReference type="Pfam" id="PF00768">
    <property type="entry name" value="Peptidase_S11"/>
    <property type="match status" value="1"/>
</dbReference>
<keyword evidence="11" id="KW-0961">Cell wall biogenesis/degradation</keyword>
<evidence type="ECO:0000313" key="18">
    <source>
        <dbReference type="EMBL" id="QBK30718.1"/>
    </source>
</evidence>
<evidence type="ECO:0000256" key="1">
    <source>
        <dbReference type="ARBA" id="ARBA00003217"/>
    </source>
</evidence>
<evidence type="ECO:0000256" key="5">
    <source>
        <dbReference type="ARBA" id="ARBA00022645"/>
    </source>
</evidence>
<comment type="pathway">
    <text evidence="2">Cell wall biogenesis; peptidoglycan biosynthesis.</text>
</comment>
<evidence type="ECO:0000256" key="6">
    <source>
        <dbReference type="ARBA" id="ARBA00022670"/>
    </source>
</evidence>
<dbReference type="Gene3D" id="2.60.410.10">
    <property type="entry name" value="D-Ala-D-Ala carboxypeptidase, C-terminal domain"/>
    <property type="match status" value="1"/>
</dbReference>
<dbReference type="EC" id="3.4.16.4" evidence="4"/>
<feature type="binding site" evidence="14">
    <location>
        <position position="235"/>
    </location>
    <ligand>
        <name>substrate</name>
    </ligand>
</feature>
<dbReference type="UniPathway" id="UPA00219"/>
<keyword evidence="10" id="KW-0573">Peptidoglycan synthesis</keyword>
<evidence type="ECO:0000256" key="13">
    <source>
        <dbReference type="PIRSR" id="PIRSR618044-1"/>
    </source>
</evidence>
<dbReference type="GeneID" id="90767431"/>
<accession>A0A4V1A3Y3</accession>
<evidence type="ECO:0000256" key="3">
    <source>
        <dbReference type="ARBA" id="ARBA00007164"/>
    </source>
</evidence>
<feature type="active site" description="Acyl-ester intermediate" evidence="13">
    <location>
        <position position="68"/>
    </location>
</feature>
<evidence type="ECO:0000313" key="19">
    <source>
        <dbReference type="Proteomes" id="UP000293719"/>
    </source>
</evidence>
<feature type="chain" id="PRO_5020865280" description="serine-type D-Ala-D-Ala carboxypeptidase" evidence="16">
    <location>
        <begin position="35"/>
        <end position="396"/>
    </location>
</feature>
<dbReference type="PANTHER" id="PTHR21581">
    <property type="entry name" value="D-ALANYL-D-ALANINE CARBOXYPEPTIDASE"/>
    <property type="match status" value="1"/>
</dbReference>
<dbReference type="GO" id="GO:0006508">
    <property type="term" value="P:proteolysis"/>
    <property type="evidence" value="ECO:0007669"/>
    <property type="project" value="UniProtKB-KW"/>
</dbReference>
<evidence type="ECO:0000259" key="17">
    <source>
        <dbReference type="SMART" id="SM00936"/>
    </source>
</evidence>
<dbReference type="GO" id="GO:0009002">
    <property type="term" value="F:serine-type D-Ala-D-Ala carboxypeptidase activity"/>
    <property type="evidence" value="ECO:0007669"/>
    <property type="project" value="UniProtKB-EC"/>
</dbReference>
<dbReference type="GO" id="GO:0009252">
    <property type="term" value="P:peptidoglycan biosynthetic process"/>
    <property type="evidence" value="ECO:0007669"/>
    <property type="project" value="UniProtKB-UniPathway"/>
</dbReference>
<evidence type="ECO:0000256" key="14">
    <source>
        <dbReference type="PIRSR" id="PIRSR618044-2"/>
    </source>
</evidence>
<keyword evidence="6" id="KW-0645">Protease</keyword>
<keyword evidence="5 18" id="KW-0121">Carboxypeptidase</keyword>
<evidence type="ECO:0000256" key="11">
    <source>
        <dbReference type="ARBA" id="ARBA00023316"/>
    </source>
</evidence>
<dbReference type="GO" id="GO:0071555">
    <property type="term" value="P:cell wall organization"/>
    <property type="evidence" value="ECO:0007669"/>
    <property type="project" value="UniProtKB-KW"/>
</dbReference>
<dbReference type="InterPro" id="IPR012907">
    <property type="entry name" value="Peptidase_S11_C"/>
</dbReference>
<keyword evidence="7 16" id="KW-0732">Signal</keyword>
<organism evidence="18 19">
    <name type="scientific">Roseitalea porphyridii</name>
    <dbReference type="NCBI Taxonomy" id="1852022"/>
    <lineage>
        <taxon>Bacteria</taxon>
        <taxon>Pseudomonadati</taxon>
        <taxon>Pseudomonadota</taxon>
        <taxon>Alphaproteobacteria</taxon>
        <taxon>Hyphomicrobiales</taxon>
        <taxon>Ahrensiaceae</taxon>
        <taxon>Roseitalea</taxon>
    </lineage>
</organism>
<evidence type="ECO:0000256" key="15">
    <source>
        <dbReference type="RuleBase" id="RU004016"/>
    </source>
</evidence>
<evidence type="ECO:0000256" key="10">
    <source>
        <dbReference type="ARBA" id="ARBA00022984"/>
    </source>
</evidence>
<proteinExistence type="inferred from homology"/>
<comment type="function">
    <text evidence="1">Removes C-terminal D-alanyl residues from sugar-peptide cell wall precursors.</text>
</comment>
<dbReference type="InterPro" id="IPR001967">
    <property type="entry name" value="Peptidase_S11_N"/>
</dbReference>
<keyword evidence="19" id="KW-1185">Reference proteome</keyword>
<evidence type="ECO:0000256" key="8">
    <source>
        <dbReference type="ARBA" id="ARBA00022801"/>
    </source>
</evidence>
<dbReference type="PRINTS" id="PR00725">
    <property type="entry name" value="DADACBPTASE1"/>
</dbReference>
<keyword evidence="9" id="KW-0133">Cell shape</keyword>
<feature type="active site" description="Proton acceptor" evidence="13">
    <location>
        <position position="71"/>
    </location>
</feature>
<evidence type="ECO:0000256" key="2">
    <source>
        <dbReference type="ARBA" id="ARBA00004752"/>
    </source>
</evidence>
<keyword evidence="8" id="KW-0378">Hydrolase</keyword>
<dbReference type="PANTHER" id="PTHR21581:SF6">
    <property type="entry name" value="TRAFFICKING PROTEIN PARTICLE COMPLEX SUBUNIT 12"/>
    <property type="match status" value="1"/>
</dbReference>
<sequence length="396" mass="43015">MPFSFVTAARWRHPVFVLALIAALACAVAPPARAQLFETRAEQAMLLDVGSGTILFAKNPDVPIPPASLAKLMTMEVVFHALKMGRLTMDDTFLVSENAWRTGGAASGTSTMFAEINSEIRLEDLIKGVIVQSANDGCIIIAEGIAGSEAAFAQLMNERARELGLEGSNFVNSTGLPAEGQAVTMRDLITLALHIQRTYPEFYEFYSQREFTWNGITQRNRNPLLPMEIGADGFKTGFTEASGYAIVGSVARDGRRLIVAMSGLESERMRAEEARKMLDWGMRAFEPHSLFDAGDEVGNVRLYGGERGSVPVRLIDPLTVLMPLTGQSSLRAAIVFDGPVPAPVGEGDRIADLHIYFGDELAHSAPLEAAQSVERGPIHRQALDALLELAIGWIRT</sequence>
<name>A0A4V1A3Y3_9HYPH</name>
<dbReference type="InterPro" id="IPR015956">
    <property type="entry name" value="Peniciliin-bd_prot_C_sf"/>
</dbReference>
<comment type="similarity">
    <text evidence="3 15">Belongs to the peptidase S11 family.</text>
</comment>
<feature type="active site" evidence="13">
    <location>
        <position position="133"/>
    </location>
</feature>
<reference evidence="18 19" key="1">
    <citation type="journal article" date="2017" name="Int. J. Syst. Evol. Microbiol.">
        <title>Roseitalea porphyridii gen. nov., sp. nov., isolated from a red alga, and reclassification of Hoeflea suaedae Chung et al. 2013 as Pseudohoeflea suaedae gen. nov., comb. nov.</title>
        <authorList>
            <person name="Hyeon J.W."/>
            <person name="Jeong S.E."/>
            <person name="Baek K."/>
            <person name="Jeon C.O."/>
        </authorList>
    </citation>
    <scope>NUCLEOTIDE SEQUENCE [LARGE SCALE GENOMIC DNA]</scope>
    <source>
        <strain evidence="18 19">MA7-20</strain>
    </source>
</reference>
<gene>
    <name evidence="18" type="ORF">E0E05_09000</name>
</gene>
<dbReference type="EMBL" id="CP036532">
    <property type="protein sequence ID" value="QBK30718.1"/>
    <property type="molecule type" value="Genomic_DNA"/>
</dbReference>
<evidence type="ECO:0000256" key="7">
    <source>
        <dbReference type="ARBA" id="ARBA00022729"/>
    </source>
</evidence>
<dbReference type="Pfam" id="PF07943">
    <property type="entry name" value="PBP5_C"/>
    <property type="match status" value="1"/>
</dbReference>
<evidence type="ECO:0000256" key="4">
    <source>
        <dbReference type="ARBA" id="ARBA00012448"/>
    </source>
</evidence>
<feature type="signal peptide" evidence="16">
    <location>
        <begin position="1"/>
        <end position="34"/>
    </location>
</feature>
<feature type="domain" description="Peptidase S11 D-Ala-D-Ala carboxypeptidase A C-terminal" evidence="17">
    <location>
        <begin position="285"/>
        <end position="375"/>
    </location>
</feature>
<dbReference type="RefSeq" id="WP_131616402.1">
    <property type="nucleotide sequence ID" value="NZ_CP036532.1"/>
</dbReference>
<dbReference type="SMART" id="SM00936">
    <property type="entry name" value="PBP5_C"/>
    <property type="match status" value="1"/>
</dbReference>
<protein>
    <recommendedName>
        <fullName evidence="4">serine-type D-Ala-D-Ala carboxypeptidase</fullName>
        <ecNumber evidence="4">3.4.16.4</ecNumber>
    </recommendedName>
</protein>
<dbReference type="Proteomes" id="UP000293719">
    <property type="component" value="Chromosome"/>
</dbReference>
<dbReference type="OrthoDB" id="9795979at2"/>
<dbReference type="AlphaFoldDB" id="A0A4V1A3Y3"/>
<evidence type="ECO:0000256" key="9">
    <source>
        <dbReference type="ARBA" id="ARBA00022960"/>
    </source>
</evidence>
<dbReference type="SUPFAM" id="SSF69189">
    <property type="entry name" value="Penicillin-binding protein associated domain"/>
    <property type="match status" value="1"/>
</dbReference>
<dbReference type="GO" id="GO:0008360">
    <property type="term" value="P:regulation of cell shape"/>
    <property type="evidence" value="ECO:0007669"/>
    <property type="project" value="UniProtKB-KW"/>
</dbReference>
<dbReference type="Gene3D" id="3.40.710.10">
    <property type="entry name" value="DD-peptidase/beta-lactamase superfamily"/>
    <property type="match status" value="1"/>
</dbReference>
<dbReference type="SUPFAM" id="SSF56601">
    <property type="entry name" value="beta-lactamase/transpeptidase-like"/>
    <property type="match status" value="1"/>
</dbReference>
<evidence type="ECO:0000256" key="12">
    <source>
        <dbReference type="ARBA" id="ARBA00034000"/>
    </source>
</evidence>